<comment type="caution">
    <text evidence="1">The sequence shown here is derived from an EMBL/GenBank/DDBJ whole genome shotgun (WGS) entry which is preliminary data.</text>
</comment>
<accession>A0ABR3J2N0</accession>
<dbReference type="Pfam" id="PF16053">
    <property type="entry name" value="MRP-S34"/>
    <property type="match status" value="1"/>
</dbReference>
<protein>
    <submittedName>
        <fullName evidence="1">Uncharacterized protein</fullName>
    </submittedName>
</protein>
<dbReference type="Proteomes" id="UP001556367">
    <property type="component" value="Unassembled WGS sequence"/>
</dbReference>
<sequence>MFWTTIRRSAAPPNLGRALQHLLPEQLPPSLASNPGNLYEVLSRTPIGVVGRKVHQIRWDGKQITNSFWLVTRAKFKCEGKHGKAWGKLFWKGKLVSTREERIRGGLKYTWATGASRPTPEAKTVSARQP</sequence>
<evidence type="ECO:0000313" key="1">
    <source>
        <dbReference type="EMBL" id="KAL0949863.1"/>
    </source>
</evidence>
<gene>
    <name evidence="1" type="ORF">HGRIS_009896</name>
</gene>
<organism evidence="1 2">
    <name type="scientific">Hohenbuehelia grisea</name>
    <dbReference type="NCBI Taxonomy" id="104357"/>
    <lineage>
        <taxon>Eukaryota</taxon>
        <taxon>Fungi</taxon>
        <taxon>Dikarya</taxon>
        <taxon>Basidiomycota</taxon>
        <taxon>Agaricomycotina</taxon>
        <taxon>Agaricomycetes</taxon>
        <taxon>Agaricomycetidae</taxon>
        <taxon>Agaricales</taxon>
        <taxon>Pleurotineae</taxon>
        <taxon>Pleurotaceae</taxon>
        <taxon>Hohenbuehelia</taxon>
    </lineage>
</organism>
<keyword evidence="2" id="KW-1185">Reference proteome</keyword>
<proteinExistence type="predicted"/>
<reference evidence="2" key="1">
    <citation type="submission" date="2024-06" db="EMBL/GenBank/DDBJ databases">
        <title>Multi-omics analyses provide insights into the biosynthesis of the anticancer antibiotic pleurotin in Hohenbuehelia grisea.</title>
        <authorList>
            <person name="Weaver J.A."/>
            <person name="Alberti F."/>
        </authorList>
    </citation>
    <scope>NUCLEOTIDE SEQUENCE [LARGE SCALE GENOMIC DNA]</scope>
    <source>
        <strain evidence="2">T-177</strain>
    </source>
</reference>
<dbReference type="InterPro" id="IPR032053">
    <property type="entry name" value="Ribosomal_mS34"/>
</dbReference>
<evidence type="ECO:0000313" key="2">
    <source>
        <dbReference type="Proteomes" id="UP001556367"/>
    </source>
</evidence>
<dbReference type="EMBL" id="JASNQZ010000012">
    <property type="protein sequence ID" value="KAL0949863.1"/>
    <property type="molecule type" value="Genomic_DNA"/>
</dbReference>
<name>A0ABR3J2N0_9AGAR</name>